<organism evidence="3 4">
    <name type="scientific">Thamnidium elegans</name>
    <dbReference type="NCBI Taxonomy" id="101142"/>
    <lineage>
        <taxon>Eukaryota</taxon>
        <taxon>Fungi</taxon>
        <taxon>Fungi incertae sedis</taxon>
        <taxon>Mucoromycota</taxon>
        <taxon>Mucoromycotina</taxon>
        <taxon>Mucoromycetes</taxon>
        <taxon>Mucorales</taxon>
        <taxon>Mucorineae</taxon>
        <taxon>Mucoraceae</taxon>
        <taxon>Thamnidium</taxon>
    </lineage>
</organism>
<protein>
    <recommendedName>
        <fullName evidence="2">Pyrrolo-quinoline quinone repeat domain-containing protein</fullName>
    </recommendedName>
</protein>
<dbReference type="PANTHER" id="PTHR34512:SF30">
    <property type="entry name" value="OUTER MEMBRANE PROTEIN ASSEMBLY FACTOR BAMB"/>
    <property type="match status" value="1"/>
</dbReference>
<feature type="region of interest" description="Disordered" evidence="1">
    <location>
        <begin position="245"/>
        <end position="269"/>
    </location>
</feature>
<keyword evidence="4" id="KW-1185">Reference proteome</keyword>
<evidence type="ECO:0000313" key="3">
    <source>
        <dbReference type="EMBL" id="KAG2229142.1"/>
    </source>
</evidence>
<feature type="compositionally biased region" description="Basic residues" evidence="1">
    <location>
        <begin position="256"/>
        <end position="269"/>
    </location>
</feature>
<accession>A0A8H7SH37</accession>
<evidence type="ECO:0000313" key="4">
    <source>
        <dbReference type="Proteomes" id="UP000613177"/>
    </source>
</evidence>
<dbReference type="AlphaFoldDB" id="A0A8H7SH37"/>
<dbReference type="Proteomes" id="UP000613177">
    <property type="component" value="Unassembled WGS sequence"/>
</dbReference>
<dbReference type="InterPro" id="IPR002372">
    <property type="entry name" value="PQQ_rpt_dom"/>
</dbReference>
<evidence type="ECO:0000256" key="1">
    <source>
        <dbReference type="SAM" id="MobiDB-lite"/>
    </source>
</evidence>
<dbReference type="SMART" id="SM00564">
    <property type="entry name" value="PQQ"/>
    <property type="match status" value="4"/>
</dbReference>
<dbReference type="Gene3D" id="2.130.10.10">
    <property type="entry name" value="YVTN repeat-like/Quinoprotein amine dehydrogenase"/>
    <property type="match status" value="2"/>
</dbReference>
<dbReference type="EMBL" id="JAEPRE010000305">
    <property type="protein sequence ID" value="KAG2229142.1"/>
    <property type="molecule type" value="Genomic_DNA"/>
</dbReference>
<evidence type="ECO:0000259" key="2">
    <source>
        <dbReference type="Pfam" id="PF13360"/>
    </source>
</evidence>
<proteinExistence type="predicted"/>
<gene>
    <name evidence="3" type="ORF">INT48_008094</name>
</gene>
<feature type="domain" description="Pyrrolo-quinoline quinone repeat" evidence="2">
    <location>
        <begin position="26"/>
        <end position="167"/>
    </location>
</feature>
<reference evidence="3" key="1">
    <citation type="submission" date="2021-01" db="EMBL/GenBank/DDBJ databases">
        <title>Metabolic potential, ecology and presence of endohyphal bacteria is reflected in genomic diversity of Mucoromycotina.</title>
        <authorList>
            <person name="Muszewska A."/>
            <person name="Okrasinska A."/>
            <person name="Steczkiewicz K."/>
            <person name="Drgas O."/>
            <person name="Orlowska M."/>
            <person name="Perlinska-Lenart U."/>
            <person name="Aleksandrzak-Piekarczyk T."/>
            <person name="Szatraj K."/>
            <person name="Zielenkiewicz U."/>
            <person name="Pilsyk S."/>
            <person name="Malc E."/>
            <person name="Mieczkowski P."/>
            <person name="Kruszewska J.S."/>
            <person name="Biernat P."/>
            <person name="Pawlowska J."/>
        </authorList>
    </citation>
    <scope>NUCLEOTIDE SEQUENCE</scope>
    <source>
        <strain evidence="3">WA0000018081</strain>
    </source>
</reference>
<dbReference type="SUPFAM" id="SSF50998">
    <property type="entry name" value="Quinoprotein alcohol dehydrogenase-like"/>
    <property type="match status" value="1"/>
</dbReference>
<sequence>MLLDCNEKSVKLDTSSSSAKMEFTRDDMLICAVNGYAYAIHKKDGTILWEKYIAITAAVISVYVTDNDRVIAAAVGVTHSIDLMTGEIIWSNDMTGFGYLEVSIVTTPSGIVKPLQLLENEADELYLPPCYEMVAQDQQVIIACSKGGAMAIDLNTGNTLWQYNCSGGGYNIPVAIIEPPNQKLGRPTQLAYIGSGRCVYCLNARTGYLVWSVSLSWNLLGSGYMTLASPWSSKLGAETNTAFSQNPTAQTADKGRLHKKNNNKNGGKH</sequence>
<name>A0A8H7SH37_9FUNG</name>
<dbReference type="InterPro" id="IPR018391">
    <property type="entry name" value="PQQ_b-propeller_rpt"/>
</dbReference>
<dbReference type="Pfam" id="PF13360">
    <property type="entry name" value="PQQ_2"/>
    <property type="match status" value="1"/>
</dbReference>
<dbReference type="PANTHER" id="PTHR34512">
    <property type="entry name" value="CELL SURFACE PROTEIN"/>
    <property type="match status" value="1"/>
</dbReference>
<comment type="caution">
    <text evidence="3">The sequence shown here is derived from an EMBL/GenBank/DDBJ whole genome shotgun (WGS) entry which is preliminary data.</text>
</comment>
<dbReference type="InterPro" id="IPR015943">
    <property type="entry name" value="WD40/YVTN_repeat-like_dom_sf"/>
</dbReference>
<dbReference type="InterPro" id="IPR011047">
    <property type="entry name" value="Quinoprotein_ADH-like_sf"/>
</dbReference>